<dbReference type="PROSITE" id="PS51669">
    <property type="entry name" value="4FE4S_MOW_BIS_MGD"/>
    <property type="match status" value="1"/>
</dbReference>
<comment type="similarity">
    <text evidence="1">Belongs to the prokaryotic molybdopterin-containing oxidoreductase family.</text>
</comment>
<keyword evidence="3" id="KW-0408">Iron</keyword>
<keyword evidence="4" id="KW-0411">Iron-sulfur</keyword>
<keyword evidence="7" id="KW-1185">Reference proteome</keyword>
<dbReference type="STRING" id="83767.SAMN05660652_00015"/>
<sequence length="692" mass="74145">MTTSSEAPRGLRRSVCPHDCPSVCALAVELESSGLLGRIRGADQSYTDGIICAKVARYAERIHHPERLLHPLRRVGAKGGGCFERISWENAFDLLVERIGAAVAQDGPQAVWPYHYAGTMGLVQRAALRRLGHLAGWSRQRETFCVALADAGWLAGAGVKRGIDTREIVHSDLIVVWGGNPVHTQINFMHWAQKARRARGARLVVVDPYRTPTAAQADVHLALQPGTDGALACAVMHVLLAEGLADRDYLARYTDFSPQIEQHLAARTPQWAAGITGLTVEEIVDFARSYGQTPNSFLRIGFGFTRQRNGSAAMHAVSCLPAVSGAWQHPGGGALFGQSGLYGLNTAFLNGLDAVQPDTRLLDISRLGAVLGGDRRDLGDGPPVRAMIVQNTNPAVVAPESARVRAGLMREDLFLCVHEHFMTDTAQLADLVLPATMFLEHDDLYQASGHTFLQSAEALIPAPGECRSNHAFISELAGRLGVAHGAFGMSAAALIDRVLADSGRPSAAEIRALGGLDCALPFERAHFLDGFGHPDGRFRFAPDWAARGAGGAAMPAFPDHQAVIDAATPAKPFRLVAAPARTFLNTTFTETPTSRAKEGRPTVKVHPEICRTLDLADGEIVALGNALGSVRLHVEICDGMQPTTLIVESQWPNAAFLDGIGINTLISAEPGYPAAGAVYHDTAVWLRRASQP</sequence>
<evidence type="ECO:0000313" key="7">
    <source>
        <dbReference type="Proteomes" id="UP000198607"/>
    </source>
</evidence>
<dbReference type="Gene3D" id="3.30.2070.10">
    <property type="entry name" value="Formate dehydrogenase/DMSO reductase"/>
    <property type="match status" value="1"/>
</dbReference>
<dbReference type="InterPro" id="IPR006657">
    <property type="entry name" value="MoPterin_dinucl-bd_dom"/>
</dbReference>
<dbReference type="GO" id="GO:0051536">
    <property type="term" value="F:iron-sulfur cluster binding"/>
    <property type="evidence" value="ECO:0007669"/>
    <property type="project" value="UniProtKB-KW"/>
</dbReference>
<evidence type="ECO:0000256" key="3">
    <source>
        <dbReference type="ARBA" id="ARBA00023004"/>
    </source>
</evidence>
<dbReference type="Gene3D" id="2.20.25.90">
    <property type="entry name" value="ADC-like domains"/>
    <property type="match status" value="1"/>
</dbReference>
<dbReference type="SUPFAM" id="SSF53706">
    <property type="entry name" value="Formate dehydrogenase/DMSO reductase, domains 1-3"/>
    <property type="match status" value="1"/>
</dbReference>
<dbReference type="InterPro" id="IPR050612">
    <property type="entry name" value="Prok_Mopterin_Oxidored"/>
</dbReference>
<evidence type="ECO:0000259" key="5">
    <source>
        <dbReference type="PROSITE" id="PS51669"/>
    </source>
</evidence>
<dbReference type="OrthoDB" id="9810782at2"/>
<dbReference type="PANTHER" id="PTHR43742">
    <property type="entry name" value="TRIMETHYLAMINE-N-OXIDE REDUCTASE"/>
    <property type="match status" value="1"/>
</dbReference>
<dbReference type="PANTHER" id="PTHR43742:SF6">
    <property type="entry name" value="OXIDOREDUCTASE YYAE-RELATED"/>
    <property type="match status" value="1"/>
</dbReference>
<dbReference type="GO" id="GO:0046872">
    <property type="term" value="F:metal ion binding"/>
    <property type="evidence" value="ECO:0007669"/>
    <property type="project" value="UniProtKB-KW"/>
</dbReference>
<reference evidence="6 7" key="1">
    <citation type="submission" date="2016-10" db="EMBL/GenBank/DDBJ databases">
        <authorList>
            <person name="de Groot N.N."/>
        </authorList>
    </citation>
    <scope>NUCLEOTIDE SEQUENCE [LARGE SCALE GENOMIC DNA]</scope>
    <source>
        <strain evidence="6 7">DSM 5885</strain>
    </source>
</reference>
<evidence type="ECO:0000313" key="6">
    <source>
        <dbReference type="EMBL" id="SDG51902.1"/>
    </source>
</evidence>
<dbReference type="AlphaFoldDB" id="A0A1G7UWH9"/>
<dbReference type="Gene3D" id="3.40.50.740">
    <property type="match status" value="1"/>
</dbReference>
<dbReference type="EMBL" id="FNCY01000001">
    <property type="protein sequence ID" value="SDG51902.1"/>
    <property type="molecule type" value="Genomic_DNA"/>
</dbReference>
<evidence type="ECO:0000256" key="1">
    <source>
        <dbReference type="ARBA" id="ARBA00010312"/>
    </source>
</evidence>
<keyword evidence="2" id="KW-0479">Metal-binding</keyword>
<gene>
    <name evidence="6" type="ORF">SAMN05660652_00015</name>
</gene>
<dbReference type="Pfam" id="PF01568">
    <property type="entry name" value="Molydop_binding"/>
    <property type="match status" value="1"/>
</dbReference>
<dbReference type="Gene3D" id="3.40.228.10">
    <property type="entry name" value="Dimethylsulfoxide Reductase, domain 2"/>
    <property type="match status" value="1"/>
</dbReference>
<dbReference type="InterPro" id="IPR009010">
    <property type="entry name" value="Asp_de-COase-like_dom_sf"/>
</dbReference>
<dbReference type="RefSeq" id="WP_091931438.1">
    <property type="nucleotide sequence ID" value="NZ_FNCY01000001.1"/>
</dbReference>
<dbReference type="GO" id="GO:0043546">
    <property type="term" value="F:molybdopterin cofactor binding"/>
    <property type="evidence" value="ECO:0007669"/>
    <property type="project" value="InterPro"/>
</dbReference>
<protein>
    <submittedName>
        <fullName evidence="6">Anaerobic selenocysteine-containing dehydrogenase</fullName>
    </submittedName>
</protein>
<dbReference type="SUPFAM" id="SSF50692">
    <property type="entry name" value="ADC-like"/>
    <property type="match status" value="1"/>
</dbReference>
<dbReference type="InterPro" id="IPR006963">
    <property type="entry name" value="Mopterin_OxRdtase_4Fe-4S_dom"/>
</dbReference>
<dbReference type="CDD" id="cd02766">
    <property type="entry name" value="MopB_3"/>
    <property type="match status" value="1"/>
</dbReference>
<name>A0A1G7UWH9_9RHOO</name>
<dbReference type="Proteomes" id="UP000198607">
    <property type="component" value="Unassembled WGS sequence"/>
</dbReference>
<dbReference type="Pfam" id="PF00384">
    <property type="entry name" value="Molybdopterin"/>
    <property type="match status" value="1"/>
</dbReference>
<dbReference type="InterPro" id="IPR006656">
    <property type="entry name" value="Mopterin_OxRdtase"/>
</dbReference>
<evidence type="ECO:0000256" key="4">
    <source>
        <dbReference type="ARBA" id="ARBA00023014"/>
    </source>
</evidence>
<dbReference type="GO" id="GO:0016491">
    <property type="term" value="F:oxidoreductase activity"/>
    <property type="evidence" value="ECO:0007669"/>
    <property type="project" value="InterPro"/>
</dbReference>
<proteinExistence type="inferred from homology"/>
<evidence type="ECO:0000256" key="2">
    <source>
        <dbReference type="ARBA" id="ARBA00022723"/>
    </source>
</evidence>
<feature type="domain" description="4Fe-4S Mo/W bis-MGD-type" evidence="5">
    <location>
        <begin position="9"/>
        <end position="66"/>
    </location>
</feature>
<dbReference type="Gene3D" id="2.40.40.20">
    <property type="match status" value="1"/>
</dbReference>
<accession>A0A1G7UWH9</accession>
<dbReference type="SMART" id="SM00926">
    <property type="entry name" value="Molybdop_Fe4S4"/>
    <property type="match status" value="1"/>
</dbReference>
<organism evidence="6 7">
    <name type="scientific">Propionivibrio dicarboxylicus</name>
    <dbReference type="NCBI Taxonomy" id="83767"/>
    <lineage>
        <taxon>Bacteria</taxon>
        <taxon>Pseudomonadati</taxon>
        <taxon>Pseudomonadota</taxon>
        <taxon>Betaproteobacteria</taxon>
        <taxon>Rhodocyclales</taxon>
        <taxon>Rhodocyclaceae</taxon>
        <taxon>Propionivibrio</taxon>
    </lineage>
</organism>